<evidence type="ECO:0000313" key="4">
    <source>
        <dbReference type="EMBL" id="KAH9360973.1"/>
    </source>
</evidence>
<gene>
    <name evidence="4" type="ORF">HPB48_019575</name>
</gene>
<keyword evidence="1" id="KW-0732">Signal</keyword>
<feature type="region of interest" description="Disordered" evidence="3">
    <location>
        <begin position="1"/>
        <end position="47"/>
    </location>
</feature>
<dbReference type="Proteomes" id="UP000821853">
    <property type="component" value="Chromosome 1"/>
</dbReference>
<dbReference type="GO" id="GO:0030431">
    <property type="term" value="P:sleep"/>
    <property type="evidence" value="ECO:0007669"/>
    <property type="project" value="InterPro"/>
</dbReference>
<dbReference type="Pfam" id="PF17064">
    <property type="entry name" value="QVR"/>
    <property type="match status" value="1"/>
</dbReference>
<proteinExistence type="predicted"/>
<dbReference type="OrthoDB" id="6083863at2759"/>
<dbReference type="EMBL" id="JABSTR010000001">
    <property type="protein sequence ID" value="KAH9360973.1"/>
    <property type="molecule type" value="Genomic_DNA"/>
</dbReference>
<evidence type="ECO:0000256" key="2">
    <source>
        <dbReference type="ARBA" id="ARBA00023180"/>
    </source>
</evidence>
<comment type="caution">
    <text evidence="4">The sequence shown here is derived from an EMBL/GenBank/DDBJ whole genome shotgun (WGS) entry which is preliminary data.</text>
</comment>
<evidence type="ECO:0000256" key="3">
    <source>
        <dbReference type="SAM" id="MobiDB-lite"/>
    </source>
</evidence>
<evidence type="ECO:0008006" key="6">
    <source>
        <dbReference type="Google" id="ProtNLM"/>
    </source>
</evidence>
<dbReference type="InterPro" id="IPR050975">
    <property type="entry name" value="Sleep_regulator"/>
</dbReference>
<dbReference type="PANTHER" id="PTHR33562:SF2">
    <property type="entry name" value="PROTEIN QUIVER"/>
    <property type="match status" value="1"/>
</dbReference>
<dbReference type="PANTHER" id="PTHR33562">
    <property type="entry name" value="ATILLA, ISOFORM B-RELATED-RELATED"/>
    <property type="match status" value="1"/>
</dbReference>
<dbReference type="GO" id="GO:0032222">
    <property type="term" value="P:regulation of synaptic transmission, cholinergic"/>
    <property type="evidence" value="ECO:0007669"/>
    <property type="project" value="InterPro"/>
</dbReference>
<sequence>MPANQENADERNNGEPVPSHEPTPMEVDGDNAAVKGSEGDSVTDTALGSPMAPVCPGHGNNGAGDRPFAEAPARPFPLPGTEKRGGADKPALDCFFHNASLSPIPFPDSEENGHPDVDDEYIPEELRLSTTADKGVTSWMTWLMSAPTCWAIYCWRCNSAYDPNCADPFNNITSDLVNCDMRVKDHLPAGTRAQVCRKIVQKVYSDFRTVRDCGWLRDEKEGTDCMRRAGTFSVLMKYCSCDKDGCNGVPPRSVSSLLLVAVPPLLLLPLFK</sequence>
<organism evidence="4 5">
    <name type="scientific">Haemaphysalis longicornis</name>
    <name type="common">Bush tick</name>
    <dbReference type="NCBI Taxonomy" id="44386"/>
    <lineage>
        <taxon>Eukaryota</taxon>
        <taxon>Metazoa</taxon>
        <taxon>Ecdysozoa</taxon>
        <taxon>Arthropoda</taxon>
        <taxon>Chelicerata</taxon>
        <taxon>Arachnida</taxon>
        <taxon>Acari</taxon>
        <taxon>Parasitiformes</taxon>
        <taxon>Ixodida</taxon>
        <taxon>Ixodoidea</taxon>
        <taxon>Ixodidae</taxon>
        <taxon>Haemaphysalinae</taxon>
        <taxon>Haemaphysalis</taxon>
    </lineage>
</organism>
<dbReference type="InterPro" id="IPR031424">
    <property type="entry name" value="QVR-like"/>
</dbReference>
<keyword evidence="2" id="KW-0325">Glycoprotein</keyword>
<accession>A0A9J6FDK0</accession>
<dbReference type="VEuPathDB" id="VectorBase:HLOH_064497"/>
<evidence type="ECO:0000256" key="1">
    <source>
        <dbReference type="ARBA" id="ARBA00022729"/>
    </source>
</evidence>
<name>A0A9J6FDK0_HAELO</name>
<keyword evidence="5" id="KW-1185">Reference proteome</keyword>
<dbReference type="AlphaFoldDB" id="A0A9J6FDK0"/>
<protein>
    <recommendedName>
        <fullName evidence="6">Protein sleepless</fullName>
    </recommendedName>
</protein>
<reference evidence="4 5" key="1">
    <citation type="journal article" date="2020" name="Cell">
        <title>Large-Scale Comparative Analyses of Tick Genomes Elucidate Their Genetic Diversity and Vector Capacities.</title>
        <authorList>
            <consortium name="Tick Genome and Microbiome Consortium (TIGMIC)"/>
            <person name="Jia N."/>
            <person name="Wang J."/>
            <person name="Shi W."/>
            <person name="Du L."/>
            <person name="Sun Y."/>
            <person name="Zhan W."/>
            <person name="Jiang J.F."/>
            <person name="Wang Q."/>
            <person name="Zhang B."/>
            <person name="Ji P."/>
            <person name="Bell-Sakyi L."/>
            <person name="Cui X.M."/>
            <person name="Yuan T.T."/>
            <person name="Jiang B.G."/>
            <person name="Yang W.F."/>
            <person name="Lam T.T."/>
            <person name="Chang Q.C."/>
            <person name="Ding S.J."/>
            <person name="Wang X.J."/>
            <person name="Zhu J.G."/>
            <person name="Ruan X.D."/>
            <person name="Zhao L."/>
            <person name="Wei J.T."/>
            <person name="Ye R.Z."/>
            <person name="Que T.C."/>
            <person name="Du C.H."/>
            <person name="Zhou Y.H."/>
            <person name="Cheng J.X."/>
            <person name="Dai P.F."/>
            <person name="Guo W.B."/>
            <person name="Han X.H."/>
            <person name="Huang E.J."/>
            <person name="Li L.F."/>
            <person name="Wei W."/>
            <person name="Gao Y.C."/>
            <person name="Liu J.Z."/>
            <person name="Shao H.Z."/>
            <person name="Wang X."/>
            <person name="Wang C.C."/>
            <person name="Yang T.C."/>
            <person name="Huo Q.B."/>
            <person name="Li W."/>
            <person name="Chen H.Y."/>
            <person name="Chen S.E."/>
            <person name="Zhou L.G."/>
            <person name="Ni X.B."/>
            <person name="Tian J.H."/>
            <person name="Sheng Y."/>
            <person name="Liu T."/>
            <person name="Pan Y.S."/>
            <person name="Xia L.Y."/>
            <person name="Li J."/>
            <person name="Zhao F."/>
            <person name="Cao W.C."/>
        </authorList>
    </citation>
    <scope>NUCLEOTIDE SEQUENCE [LARGE SCALE GENOMIC DNA]</scope>
    <source>
        <strain evidence="4">HaeL-2018</strain>
    </source>
</reference>
<evidence type="ECO:0000313" key="5">
    <source>
        <dbReference type="Proteomes" id="UP000821853"/>
    </source>
</evidence>